<comment type="caution">
    <text evidence="1">The sequence shown here is derived from an EMBL/GenBank/DDBJ whole genome shotgun (WGS) entry which is preliminary data.</text>
</comment>
<evidence type="ECO:0000313" key="2">
    <source>
        <dbReference type="Proteomes" id="UP000275530"/>
    </source>
</evidence>
<keyword evidence="2" id="KW-1185">Reference proteome</keyword>
<reference evidence="1 2" key="1">
    <citation type="submission" date="2018-09" db="EMBL/GenBank/DDBJ databases">
        <title>Mesorhizobium carmichaelinearum sp. nov. isolated from Carmichaelinea spp. root nodules in New Zealand.</title>
        <authorList>
            <person name="De Meyer S.E."/>
        </authorList>
    </citation>
    <scope>NUCLEOTIDE SEQUENCE [LARGE SCALE GENOMIC DNA]</scope>
    <source>
        <strain evidence="1 2">LMG 28313</strain>
    </source>
</reference>
<name>A0A6M7TTR2_9HYPH</name>
<protein>
    <submittedName>
        <fullName evidence="1">Uncharacterized protein</fullName>
    </submittedName>
</protein>
<sequence>MTIAIPKSPQTKMAIERPIADQGELLAVLDGSQHSRAKAKGPEDPRGLSLPASTAHCRPAL</sequence>
<proteinExistence type="predicted"/>
<evidence type="ECO:0000313" key="1">
    <source>
        <dbReference type="EMBL" id="RJT29366.1"/>
    </source>
</evidence>
<organism evidence="1 2">
    <name type="scientific">Mesorhizobium jarvisii</name>
    <dbReference type="NCBI Taxonomy" id="1777867"/>
    <lineage>
        <taxon>Bacteria</taxon>
        <taxon>Pseudomonadati</taxon>
        <taxon>Pseudomonadota</taxon>
        <taxon>Alphaproteobacteria</taxon>
        <taxon>Hyphomicrobiales</taxon>
        <taxon>Phyllobacteriaceae</taxon>
        <taxon>Mesorhizobium</taxon>
    </lineage>
</organism>
<dbReference type="Proteomes" id="UP000275530">
    <property type="component" value="Unassembled WGS sequence"/>
</dbReference>
<dbReference type="RefSeq" id="WP_064982094.1">
    <property type="nucleotide sequence ID" value="NZ_CP033508.1"/>
</dbReference>
<dbReference type="AlphaFoldDB" id="A0A6M7TTR2"/>
<gene>
    <name evidence="1" type="ORF">D3242_29270</name>
</gene>
<dbReference type="EMBL" id="QZXA01000015">
    <property type="protein sequence ID" value="RJT29366.1"/>
    <property type="molecule type" value="Genomic_DNA"/>
</dbReference>
<accession>A0A6M7TTR2</accession>